<keyword evidence="6" id="KW-0436">Ligase</keyword>
<feature type="domain" description="Aminoacyl-transfer RNA synthetases class-II family profile" evidence="13">
    <location>
        <begin position="41"/>
        <end position="343"/>
    </location>
</feature>
<evidence type="ECO:0000256" key="2">
    <source>
        <dbReference type="ARBA" id="ARBA00011738"/>
    </source>
</evidence>
<evidence type="ECO:0000256" key="12">
    <source>
        <dbReference type="NCBIfam" id="TIGR00409"/>
    </source>
</evidence>
<dbReference type="PANTHER" id="PTHR42753:SF2">
    <property type="entry name" value="PROLINE--TRNA LIGASE"/>
    <property type="match status" value="1"/>
</dbReference>
<proteinExistence type="inferred from homology"/>
<evidence type="ECO:0000256" key="6">
    <source>
        <dbReference type="ARBA" id="ARBA00022598"/>
    </source>
</evidence>
<comment type="subunit">
    <text evidence="2">Homodimer.</text>
</comment>
<dbReference type="GO" id="GO:0004827">
    <property type="term" value="F:proline-tRNA ligase activity"/>
    <property type="evidence" value="ECO:0007669"/>
    <property type="project" value="UniProtKB-UniRule"/>
</dbReference>
<dbReference type="GO" id="GO:0005829">
    <property type="term" value="C:cytosol"/>
    <property type="evidence" value="ECO:0007669"/>
    <property type="project" value="TreeGrafter"/>
</dbReference>
<evidence type="ECO:0000256" key="8">
    <source>
        <dbReference type="ARBA" id="ARBA00022840"/>
    </source>
</evidence>
<evidence type="ECO:0000256" key="11">
    <source>
        <dbReference type="ARBA" id="ARBA00047671"/>
    </source>
</evidence>
<dbReference type="CDD" id="cd00861">
    <property type="entry name" value="ProRS_anticodon_short"/>
    <property type="match status" value="1"/>
</dbReference>
<dbReference type="AlphaFoldDB" id="A0A1E3WE66"/>
<dbReference type="InterPro" id="IPR002314">
    <property type="entry name" value="aa-tRNA-synt_IIb"/>
</dbReference>
<dbReference type="Pfam" id="PF03129">
    <property type="entry name" value="HGTP_anticodon"/>
    <property type="match status" value="1"/>
</dbReference>
<dbReference type="PANTHER" id="PTHR42753">
    <property type="entry name" value="MITOCHONDRIAL RIBOSOME PROTEIN L39/PROLYL-TRNA LIGASE FAMILY MEMBER"/>
    <property type="match status" value="1"/>
</dbReference>
<dbReference type="HAMAP" id="MF_01570">
    <property type="entry name" value="Pro_tRNA_synth_type2"/>
    <property type="match status" value="1"/>
</dbReference>
<dbReference type="FunFam" id="3.30.930.10:FF:000042">
    <property type="entry name" value="probable proline--tRNA ligase, mitochondrial"/>
    <property type="match status" value="1"/>
</dbReference>
<dbReference type="InterPro" id="IPR002316">
    <property type="entry name" value="Pro-tRNA-ligase_IIa"/>
</dbReference>
<evidence type="ECO:0000256" key="7">
    <source>
        <dbReference type="ARBA" id="ARBA00022741"/>
    </source>
</evidence>
<name>A0A1E3WE66_9HYPH</name>
<dbReference type="SUPFAM" id="SSF55681">
    <property type="entry name" value="Class II aaRS and biotin synthetases"/>
    <property type="match status" value="1"/>
</dbReference>
<dbReference type="GO" id="GO:0005524">
    <property type="term" value="F:ATP binding"/>
    <property type="evidence" value="ECO:0007669"/>
    <property type="project" value="UniProtKB-KW"/>
</dbReference>
<evidence type="ECO:0000256" key="5">
    <source>
        <dbReference type="ARBA" id="ARBA00022490"/>
    </source>
</evidence>
<feature type="non-terminal residue" evidence="14">
    <location>
        <position position="1"/>
    </location>
</feature>
<evidence type="ECO:0000256" key="1">
    <source>
        <dbReference type="ARBA" id="ARBA00004496"/>
    </source>
</evidence>
<dbReference type="Gene3D" id="3.30.930.10">
    <property type="entry name" value="Bira Bifunctional Protein, Domain 2"/>
    <property type="match status" value="1"/>
</dbReference>
<dbReference type="Pfam" id="PF00587">
    <property type="entry name" value="tRNA-synt_2b"/>
    <property type="match status" value="1"/>
</dbReference>
<dbReference type="EMBL" id="LPWD01000017">
    <property type="protein sequence ID" value="ODS04093.1"/>
    <property type="molecule type" value="Genomic_DNA"/>
</dbReference>
<gene>
    <name evidence="14" type="ORF">AUC71_05925</name>
</gene>
<dbReference type="InterPro" id="IPR045864">
    <property type="entry name" value="aa-tRNA-synth_II/BPL/LPL"/>
</dbReference>
<dbReference type="NCBIfam" id="NF008979">
    <property type="entry name" value="PRK12325.1"/>
    <property type="match status" value="1"/>
</dbReference>
<evidence type="ECO:0000313" key="15">
    <source>
        <dbReference type="Proteomes" id="UP000095042"/>
    </source>
</evidence>
<dbReference type="Gene3D" id="3.40.50.800">
    <property type="entry name" value="Anticodon-binding domain"/>
    <property type="match status" value="1"/>
</dbReference>
<dbReference type="InterPro" id="IPR050062">
    <property type="entry name" value="Pro-tRNA_synthetase"/>
</dbReference>
<evidence type="ECO:0000313" key="14">
    <source>
        <dbReference type="EMBL" id="ODS04093.1"/>
    </source>
</evidence>
<dbReference type="FunFam" id="3.40.50.800:FF:000032">
    <property type="entry name" value="Proline--tRNA ligase"/>
    <property type="match status" value="1"/>
</dbReference>
<dbReference type="NCBIfam" id="TIGR00409">
    <property type="entry name" value="proS_fam_II"/>
    <property type="match status" value="1"/>
</dbReference>
<dbReference type="InterPro" id="IPR044140">
    <property type="entry name" value="ProRS_anticodon_short"/>
</dbReference>
<keyword evidence="5" id="KW-0963">Cytoplasm</keyword>
<dbReference type="CDD" id="cd00779">
    <property type="entry name" value="ProRS_core_prok"/>
    <property type="match status" value="1"/>
</dbReference>
<dbReference type="InterPro" id="IPR004154">
    <property type="entry name" value="Anticodon-bd"/>
</dbReference>
<dbReference type="InterPro" id="IPR023716">
    <property type="entry name" value="Prolyl-tRNA_ligase_IIa_type2"/>
</dbReference>
<dbReference type="GO" id="GO:0006433">
    <property type="term" value="P:prolyl-tRNA aminoacylation"/>
    <property type="evidence" value="ECO:0007669"/>
    <property type="project" value="UniProtKB-UniRule"/>
</dbReference>
<comment type="subcellular location">
    <subcellularLocation>
        <location evidence="1">Cytoplasm</location>
    </subcellularLocation>
</comment>
<sequence length="452" mass="50752">ARRMRLSRYFLPLLRDDPKEAEIVSHRLMLRAGLIRQSSAGIYSWLPLGHRVLRKIEQIVREEQNRAGAIELLMPTIQPAELWRESGRYEAYGKEMLRIADRHERDMLYGPTNEEMITEIFRAGAKSYKDVPRILYHIQWKFRDEVRPRFGVMRGREFLMKDSYSFDLDKEGAVKSYNKMFVAYLRTFARMGLRAVPMRAETGPIGGDLSHEFIILAETGESQVYCHKDLVAMPAPPRDVDYESDLTSYVRQRTELYAATDDVHDAERFNSEVPADMQLSARGIEVGQVFYFGTKYSEAMGAKVQGPDGGLVPVEMGSYGIGVSRLAGAIIEASHDDAGIIWPQAVAPFDVGLINLKVGDAENDAACEVFYAQLQAAGFEVLYDDRDDRAGAKFAAMDLIGLPWQLIVGPKSLKAGEVELKERATGARHSLTFEAALTKLVEAAEEARKEGA</sequence>
<dbReference type="InterPro" id="IPR006195">
    <property type="entry name" value="aa-tRNA-synth_II"/>
</dbReference>
<evidence type="ECO:0000256" key="10">
    <source>
        <dbReference type="ARBA" id="ARBA00023146"/>
    </source>
</evidence>
<dbReference type="InterPro" id="IPR033730">
    <property type="entry name" value="ProRS_core_prok"/>
</dbReference>
<evidence type="ECO:0000256" key="3">
    <source>
        <dbReference type="ARBA" id="ARBA00012831"/>
    </source>
</evidence>
<dbReference type="EC" id="6.1.1.15" evidence="3 12"/>
<keyword evidence="15" id="KW-1185">Reference proteome</keyword>
<dbReference type="SUPFAM" id="SSF52954">
    <property type="entry name" value="Class II aaRS ABD-related"/>
    <property type="match status" value="1"/>
</dbReference>
<keyword evidence="8" id="KW-0067">ATP-binding</keyword>
<keyword evidence="10" id="KW-0030">Aminoacyl-tRNA synthetase</keyword>
<accession>A0A1E3WE66</accession>
<dbReference type="InterPro" id="IPR036621">
    <property type="entry name" value="Anticodon-bd_dom_sf"/>
</dbReference>
<comment type="caution">
    <text evidence="14">The sequence shown here is derived from an EMBL/GenBank/DDBJ whole genome shotgun (WGS) entry which is preliminary data.</text>
</comment>
<keyword evidence="7" id="KW-0547">Nucleotide-binding</keyword>
<comment type="catalytic activity">
    <reaction evidence="11">
        <text>tRNA(Pro) + L-proline + ATP = L-prolyl-tRNA(Pro) + AMP + diphosphate</text>
        <dbReference type="Rhea" id="RHEA:14305"/>
        <dbReference type="Rhea" id="RHEA-COMP:9700"/>
        <dbReference type="Rhea" id="RHEA-COMP:9702"/>
        <dbReference type="ChEBI" id="CHEBI:30616"/>
        <dbReference type="ChEBI" id="CHEBI:33019"/>
        <dbReference type="ChEBI" id="CHEBI:60039"/>
        <dbReference type="ChEBI" id="CHEBI:78442"/>
        <dbReference type="ChEBI" id="CHEBI:78532"/>
        <dbReference type="ChEBI" id="CHEBI:456215"/>
        <dbReference type="EC" id="6.1.1.15"/>
    </reaction>
</comment>
<keyword evidence="9" id="KW-0648">Protein biosynthesis</keyword>
<evidence type="ECO:0000256" key="9">
    <source>
        <dbReference type="ARBA" id="ARBA00022917"/>
    </source>
</evidence>
<dbReference type="InterPro" id="IPR004500">
    <property type="entry name" value="Pro-tRNA-synth_IIa_bac-type"/>
</dbReference>
<dbReference type="Proteomes" id="UP000095042">
    <property type="component" value="Unassembled WGS sequence"/>
</dbReference>
<evidence type="ECO:0000259" key="13">
    <source>
        <dbReference type="PROSITE" id="PS50862"/>
    </source>
</evidence>
<organism evidence="14 15">
    <name type="scientific">Methyloceanibacter marginalis</name>
    <dbReference type="NCBI Taxonomy" id="1774971"/>
    <lineage>
        <taxon>Bacteria</taxon>
        <taxon>Pseudomonadati</taxon>
        <taxon>Pseudomonadota</taxon>
        <taxon>Alphaproteobacteria</taxon>
        <taxon>Hyphomicrobiales</taxon>
        <taxon>Hyphomicrobiaceae</taxon>
        <taxon>Methyloceanibacter</taxon>
    </lineage>
</organism>
<evidence type="ECO:0000256" key="4">
    <source>
        <dbReference type="ARBA" id="ARBA00019110"/>
    </source>
</evidence>
<reference evidence="14 15" key="1">
    <citation type="journal article" date="2016" name="Environ. Microbiol.">
        <title>New Methyloceanibacter diversity from North Sea sediments includes methanotroph containing solely the soluble methane monooxygenase.</title>
        <authorList>
            <person name="Vekeman B."/>
            <person name="Kerckhof F.M."/>
            <person name="Cremers G."/>
            <person name="de Vos P."/>
            <person name="Vandamme P."/>
            <person name="Boon N."/>
            <person name="Op den Camp H.J."/>
            <person name="Heylen K."/>
        </authorList>
    </citation>
    <scope>NUCLEOTIDE SEQUENCE [LARGE SCALE GENOMIC DNA]</scope>
    <source>
        <strain evidence="14 15">R-67177</strain>
    </source>
</reference>
<dbReference type="PRINTS" id="PR01046">
    <property type="entry name" value="TRNASYNTHPRO"/>
</dbReference>
<protein>
    <recommendedName>
        <fullName evidence="4 12">Proline--tRNA ligase</fullName>
        <ecNumber evidence="3 12">6.1.1.15</ecNumber>
    </recommendedName>
</protein>
<dbReference type="PROSITE" id="PS50862">
    <property type="entry name" value="AA_TRNA_LIGASE_II"/>
    <property type="match status" value="1"/>
</dbReference>